<reference evidence="2" key="1">
    <citation type="submission" date="2023-05" db="EMBL/GenBank/DDBJ databases">
        <title>Nepenthes gracilis genome sequencing.</title>
        <authorList>
            <person name="Fukushima K."/>
        </authorList>
    </citation>
    <scope>NUCLEOTIDE SEQUENCE</scope>
    <source>
        <strain evidence="2">SING2019-196</strain>
    </source>
</reference>
<accession>A0AAD3THS6</accession>
<feature type="chain" id="PRO_5042231126" evidence="1">
    <location>
        <begin position="27"/>
        <end position="810"/>
    </location>
</feature>
<name>A0AAD3THS6_NEPGR</name>
<evidence type="ECO:0000256" key="1">
    <source>
        <dbReference type="SAM" id="SignalP"/>
    </source>
</evidence>
<sequence length="810" mass="90147">MRTFQNRSFFSVLHVLAAALINCIFGLPANQGGDLAIAFEGDEPNDPFNTNGQRLGLISQFQICQTLLESFFWKNGFGGKVVAALVATAAPNMLLLHLLKLSFKRGLGLETPSEKDHSNPITFQYLKSLNSQASVYVAEPQAKLIISILSSNDLSLPHDSYPLLFRLLYIWIRKSTKPSLELIDSAVSVIFHTFSQGLIDKRSIHLVSESVLLLGAFSAVATMAESTKKICLELIFRLLEEEEECKMIGLVRECFPRILAGIGYALSSSRNTHFVKLLNYLFGIWGNLEGARDISHGLMILHLIEWLLFGIIDSRSLDKIEDFISEIFENSNTNYASFAVLMAAAGALRVSNSLAHNGGPLVISRLRFSADSVLEAVAIDLTSRTEGGFLLQCFSLAIARCGGPISSRGPRLICLASALLSEIFPLKRFYATVLQNPLRNFRETEHNEVKKHHDSIIFKEAGAVTGAFCSLYSCGKEEDKFFALAVTKERLSSNVSRERQIDVSVKILVSFSCIEFFRRVRLPEYMDTIQAAVVSVQENEFACLSFVESIPSYGELTRSQEFSSLQKKYMWTEDEVQTARILFYLRVIPTSIERLSTTAFRTMVASTMFLYMGHPNVKVARASHSLFASFLSSGKNYDQDERASLKEQLVYYYMMRSLEAYPGNTPFDGLVSGVIALVRQLPAGSPSVYYCIHGLVNKASDLMINWHGDSEPCKKVFELLVRLLSLVDIQVLSELMKLLAGLTIRLPKDGQNIVLDDLYALVAELDDVTRKPALVSWLTSLSYLCSQGLGGSLISTDVRSEENIPITARL</sequence>
<keyword evidence="3" id="KW-1185">Reference proteome</keyword>
<evidence type="ECO:0000313" key="2">
    <source>
        <dbReference type="EMBL" id="GMH29815.1"/>
    </source>
</evidence>
<dbReference type="Proteomes" id="UP001279734">
    <property type="component" value="Unassembled WGS sequence"/>
</dbReference>
<protein>
    <submittedName>
        <fullName evidence="2">Uncharacterized protein</fullName>
    </submittedName>
</protein>
<dbReference type="EMBL" id="BSYO01000037">
    <property type="protein sequence ID" value="GMH29815.1"/>
    <property type="molecule type" value="Genomic_DNA"/>
</dbReference>
<organism evidence="2 3">
    <name type="scientific">Nepenthes gracilis</name>
    <name type="common">Slender pitcher plant</name>
    <dbReference type="NCBI Taxonomy" id="150966"/>
    <lineage>
        <taxon>Eukaryota</taxon>
        <taxon>Viridiplantae</taxon>
        <taxon>Streptophyta</taxon>
        <taxon>Embryophyta</taxon>
        <taxon>Tracheophyta</taxon>
        <taxon>Spermatophyta</taxon>
        <taxon>Magnoliopsida</taxon>
        <taxon>eudicotyledons</taxon>
        <taxon>Gunneridae</taxon>
        <taxon>Pentapetalae</taxon>
        <taxon>Caryophyllales</taxon>
        <taxon>Nepenthaceae</taxon>
        <taxon>Nepenthes</taxon>
    </lineage>
</organism>
<feature type="signal peptide" evidence="1">
    <location>
        <begin position="1"/>
        <end position="26"/>
    </location>
</feature>
<comment type="caution">
    <text evidence="2">The sequence shown here is derived from an EMBL/GenBank/DDBJ whole genome shotgun (WGS) entry which is preliminary data.</text>
</comment>
<evidence type="ECO:0000313" key="3">
    <source>
        <dbReference type="Proteomes" id="UP001279734"/>
    </source>
</evidence>
<dbReference type="AlphaFoldDB" id="A0AAD3THS6"/>
<keyword evidence="1" id="KW-0732">Signal</keyword>
<gene>
    <name evidence="2" type="ORF">Nepgr_031658</name>
</gene>
<proteinExistence type="predicted"/>
<dbReference type="PANTHER" id="PTHR36337">
    <property type="entry name" value="OBSCURIN-LIKE PROTEIN"/>
    <property type="match status" value="1"/>
</dbReference>
<dbReference type="PANTHER" id="PTHR36337:SF1">
    <property type="entry name" value="OBSCURIN-LIKE PROTEIN"/>
    <property type="match status" value="1"/>
</dbReference>